<evidence type="ECO:0000313" key="2">
    <source>
        <dbReference type="Proteomes" id="UP000316330"/>
    </source>
</evidence>
<comment type="caution">
    <text evidence="1">The sequence shown here is derived from an EMBL/GenBank/DDBJ whole genome shotgun (WGS) entry which is preliminary data.</text>
</comment>
<accession>A0A559J9Z0</accession>
<protein>
    <submittedName>
        <fullName evidence="1">GNAT family N-acetyltransferase</fullName>
    </submittedName>
</protein>
<keyword evidence="1" id="KW-0808">Transferase</keyword>
<dbReference type="GO" id="GO:0016740">
    <property type="term" value="F:transferase activity"/>
    <property type="evidence" value="ECO:0007669"/>
    <property type="project" value="UniProtKB-KW"/>
</dbReference>
<reference evidence="1 2" key="1">
    <citation type="submission" date="2019-07" db="EMBL/GenBank/DDBJ databases">
        <authorList>
            <person name="Kim J."/>
        </authorList>
    </citation>
    <scope>NUCLEOTIDE SEQUENCE [LARGE SCALE GENOMIC DNA]</scope>
    <source>
        <strain evidence="1 2">G13</strain>
    </source>
</reference>
<dbReference type="Proteomes" id="UP000316330">
    <property type="component" value="Unassembled WGS sequence"/>
</dbReference>
<sequence length="129" mass="14626">MLDQTKEIQVEIRTWAHTDLPLLHRLNAPEMLDHLGGPETEEQVLNRHQRYVEIEGKGQGIAAKAGELAIANAAVEKKRRHIHAFPSIDNLASNAICRKLGFQLVEECSFEYPPGNFIRCNDWRLDLGT</sequence>
<dbReference type="SUPFAM" id="SSF55729">
    <property type="entry name" value="Acyl-CoA N-acyltransferases (Nat)"/>
    <property type="match status" value="1"/>
</dbReference>
<dbReference type="InterPro" id="IPR016181">
    <property type="entry name" value="Acyl_CoA_acyltransferase"/>
</dbReference>
<name>A0A559J9Z0_9BACL</name>
<dbReference type="EMBL" id="VNJJ01000015">
    <property type="protein sequence ID" value="TVX96681.1"/>
    <property type="molecule type" value="Genomic_DNA"/>
</dbReference>
<keyword evidence="2" id="KW-1185">Reference proteome</keyword>
<proteinExistence type="predicted"/>
<dbReference type="Gene3D" id="3.40.630.30">
    <property type="match status" value="1"/>
</dbReference>
<evidence type="ECO:0000313" key="1">
    <source>
        <dbReference type="EMBL" id="TVX96681.1"/>
    </source>
</evidence>
<dbReference type="OrthoDB" id="2631610at2"/>
<organism evidence="1 2">
    <name type="scientific">Cohnella terricola</name>
    <dbReference type="NCBI Taxonomy" id="1289167"/>
    <lineage>
        <taxon>Bacteria</taxon>
        <taxon>Bacillati</taxon>
        <taxon>Bacillota</taxon>
        <taxon>Bacilli</taxon>
        <taxon>Bacillales</taxon>
        <taxon>Paenibacillaceae</taxon>
        <taxon>Cohnella</taxon>
    </lineage>
</organism>
<dbReference type="AlphaFoldDB" id="A0A559J9Z0"/>
<gene>
    <name evidence="1" type="ORF">FPZ45_20585</name>
</gene>
<dbReference type="RefSeq" id="WP_144706012.1">
    <property type="nucleotide sequence ID" value="NZ_VNJJ01000015.1"/>
</dbReference>